<evidence type="ECO:0000256" key="7">
    <source>
        <dbReference type="ARBA" id="ARBA00022679"/>
    </source>
</evidence>
<dbReference type="OrthoDB" id="10257085at2759"/>
<keyword evidence="6" id="KW-0328">Glycosyltransferase</keyword>
<evidence type="ECO:0000313" key="12">
    <source>
        <dbReference type="Proteomes" id="UP001140172"/>
    </source>
</evidence>
<protein>
    <recommendedName>
        <fullName evidence="4">uracil phosphoribosyltransferase</fullName>
        <ecNumber evidence="4">2.4.2.9</ecNumber>
    </recommendedName>
</protein>
<comment type="pathway">
    <text evidence="2">Pyrimidine metabolism; UMP biosynthesis via salvage pathway; UMP from uracil: step 1/1.</text>
</comment>
<evidence type="ECO:0000256" key="3">
    <source>
        <dbReference type="ARBA" id="ARBA00009516"/>
    </source>
</evidence>
<dbReference type="InterPro" id="IPR029057">
    <property type="entry name" value="PRTase-like"/>
</dbReference>
<comment type="cofactor">
    <cofactor evidence="1">
        <name>Mg(2+)</name>
        <dbReference type="ChEBI" id="CHEBI:18420"/>
    </cofactor>
</comment>
<evidence type="ECO:0000256" key="9">
    <source>
        <dbReference type="ARBA" id="ARBA00023134"/>
    </source>
</evidence>
<keyword evidence="8" id="KW-0547">Nucleotide-binding</keyword>
<sequence length="210" mass="22923">MSNITVCSHPLIQQKISSLRSTANTPRTVRELVDSITRLMLHTVTQDLELTPSATPQTSPVSTYQGLEISTKVALIPILRSGLAMLPAASDLLHTAEIRHLGLFREETTLQPVEYYNKLPRTCTVDQCVVLDPMIATGGTAEAAIQILRHWGVPRIKFVAICVSRRGVEVLAAKYPDVEFFVGVIDDVLDSRGFVSPGIGDCGDRLNNTA</sequence>
<evidence type="ECO:0000256" key="4">
    <source>
        <dbReference type="ARBA" id="ARBA00011894"/>
    </source>
</evidence>
<feature type="domain" description="Phosphoribosyltransferase" evidence="10">
    <location>
        <begin position="6"/>
        <end position="209"/>
    </location>
</feature>
<comment type="similarity">
    <text evidence="3">Belongs to the UPRTase family.</text>
</comment>
<dbReference type="Proteomes" id="UP001140172">
    <property type="component" value="Unassembled WGS sequence"/>
</dbReference>
<dbReference type="GO" id="GO:0005525">
    <property type="term" value="F:GTP binding"/>
    <property type="evidence" value="ECO:0007669"/>
    <property type="project" value="UniProtKB-KW"/>
</dbReference>
<dbReference type="EC" id="2.4.2.9" evidence="4"/>
<dbReference type="SUPFAM" id="SSF53271">
    <property type="entry name" value="PRTase-like"/>
    <property type="match status" value="1"/>
</dbReference>
<evidence type="ECO:0000256" key="6">
    <source>
        <dbReference type="ARBA" id="ARBA00022676"/>
    </source>
</evidence>
<evidence type="ECO:0000256" key="1">
    <source>
        <dbReference type="ARBA" id="ARBA00001946"/>
    </source>
</evidence>
<dbReference type="PANTHER" id="PTHR32315">
    <property type="entry name" value="ADENINE PHOSPHORIBOSYLTRANSFERASE"/>
    <property type="match status" value="1"/>
</dbReference>
<evidence type="ECO:0000256" key="2">
    <source>
        <dbReference type="ARBA" id="ARBA00005180"/>
    </source>
</evidence>
<name>A0A9W8H786_9FUNG</name>
<keyword evidence="5" id="KW-0021">Allosteric enzyme</keyword>
<gene>
    <name evidence="11" type="ORF">GGI15_004517</name>
</gene>
<keyword evidence="9" id="KW-0342">GTP-binding</keyword>
<evidence type="ECO:0000259" key="10">
    <source>
        <dbReference type="Pfam" id="PF14681"/>
    </source>
</evidence>
<dbReference type="NCBIfam" id="NF001097">
    <property type="entry name" value="PRK00129.1"/>
    <property type="match status" value="1"/>
</dbReference>
<keyword evidence="12" id="KW-1185">Reference proteome</keyword>
<dbReference type="Gene3D" id="3.40.50.2020">
    <property type="match status" value="1"/>
</dbReference>
<evidence type="ECO:0000313" key="11">
    <source>
        <dbReference type="EMBL" id="KAJ2777405.1"/>
    </source>
</evidence>
<dbReference type="InterPro" id="IPR000836">
    <property type="entry name" value="PRTase_dom"/>
</dbReference>
<keyword evidence="7" id="KW-0808">Transferase</keyword>
<organism evidence="11 12">
    <name type="scientific">Coemansia interrupta</name>
    <dbReference type="NCBI Taxonomy" id="1126814"/>
    <lineage>
        <taxon>Eukaryota</taxon>
        <taxon>Fungi</taxon>
        <taxon>Fungi incertae sedis</taxon>
        <taxon>Zoopagomycota</taxon>
        <taxon>Kickxellomycotina</taxon>
        <taxon>Kickxellomycetes</taxon>
        <taxon>Kickxellales</taxon>
        <taxon>Kickxellaceae</taxon>
        <taxon>Coemansia</taxon>
    </lineage>
</organism>
<proteinExistence type="inferred from homology"/>
<evidence type="ECO:0000256" key="5">
    <source>
        <dbReference type="ARBA" id="ARBA00022533"/>
    </source>
</evidence>
<dbReference type="Pfam" id="PF14681">
    <property type="entry name" value="UPRTase"/>
    <property type="match status" value="1"/>
</dbReference>
<dbReference type="InterPro" id="IPR050054">
    <property type="entry name" value="UPRTase/APRTase"/>
</dbReference>
<dbReference type="EMBL" id="JANBUM010000417">
    <property type="protein sequence ID" value="KAJ2777405.1"/>
    <property type="molecule type" value="Genomic_DNA"/>
</dbReference>
<dbReference type="AlphaFoldDB" id="A0A9W8H786"/>
<dbReference type="CDD" id="cd06223">
    <property type="entry name" value="PRTases_typeI"/>
    <property type="match status" value="1"/>
</dbReference>
<dbReference type="GO" id="GO:0004845">
    <property type="term" value="F:uracil phosphoribosyltransferase activity"/>
    <property type="evidence" value="ECO:0007669"/>
    <property type="project" value="UniProtKB-EC"/>
</dbReference>
<dbReference type="PANTHER" id="PTHR32315:SF4">
    <property type="entry name" value="URACIL PHOSPHORIBOSYLTRANSFERASE, CHLOROPLASTIC"/>
    <property type="match status" value="1"/>
</dbReference>
<reference evidence="11" key="1">
    <citation type="submission" date="2022-07" db="EMBL/GenBank/DDBJ databases">
        <title>Phylogenomic reconstructions and comparative analyses of Kickxellomycotina fungi.</title>
        <authorList>
            <person name="Reynolds N.K."/>
            <person name="Stajich J.E."/>
            <person name="Barry K."/>
            <person name="Grigoriev I.V."/>
            <person name="Crous P."/>
            <person name="Smith M.E."/>
        </authorList>
    </citation>
    <scope>NUCLEOTIDE SEQUENCE</scope>
    <source>
        <strain evidence="11">BCRC 34489</strain>
    </source>
</reference>
<accession>A0A9W8H786</accession>
<evidence type="ECO:0000256" key="8">
    <source>
        <dbReference type="ARBA" id="ARBA00022741"/>
    </source>
</evidence>
<comment type="caution">
    <text evidence="11">The sequence shown here is derived from an EMBL/GenBank/DDBJ whole genome shotgun (WGS) entry which is preliminary data.</text>
</comment>